<reference evidence="1 2" key="1">
    <citation type="submission" date="2019-02" db="EMBL/GenBank/DDBJ databases">
        <title>Deep-cultivation of Planctomycetes and their phenomic and genomic characterization uncovers novel biology.</title>
        <authorList>
            <person name="Wiegand S."/>
            <person name="Jogler M."/>
            <person name="Boedeker C."/>
            <person name="Pinto D."/>
            <person name="Vollmers J."/>
            <person name="Rivas-Marin E."/>
            <person name="Kohn T."/>
            <person name="Peeters S.H."/>
            <person name="Heuer A."/>
            <person name="Rast P."/>
            <person name="Oberbeckmann S."/>
            <person name="Bunk B."/>
            <person name="Jeske O."/>
            <person name="Meyerdierks A."/>
            <person name="Storesund J.E."/>
            <person name="Kallscheuer N."/>
            <person name="Luecker S."/>
            <person name="Lage O.M."/>
            <person name="Pohl T."/>
            <person name="Merkel B.J."/>
            <person name="Hornburger P."/>
            <person name="Mueller R.-W."/>
            <person name="Bruemmer F."/>
            <person name="Labrenz M."/>
            <person name="Spormann A.M."/>
            <person name="Op Den Camp H."/>
            <person name="Overmann J."/>
            <person name="Amann R."/>
            <person name="Jetten M.S.M."/>
            <person name="Mascher T."/>
            <person name="Medema M.H."/>
            <person name="Devos D.P."/>
            <person name="Kaster A.-K."/>
            <person name="Ovreas L."/>
            <person name="Rohde M."/>
            <person name="Galperin M.Y."/>
            <person name="Jogler C."/>
        </authorList>
    </citation>
    <scope>NUCLEOTIDE SEQUENCE [LARGE SCALE GENOMIC DNA]</scope>
    <source>
        <strain evidence="1 2">Pla111</strain>
    </source>
</reference>
<dbReference type="RefSeq" id="WP_146575172.1">
    <property type="nucleotide sequence ID" value="NZ_SJPH01000008.1"/>
</dbReference>
<dbReference type="AlphaFoldDB" id="A0A5C5VSG3"/>
<keyword evidence="2" id="KW-1185">Reference proteome</keyword>
<evidence type="ECO:0000313" key="2">
    <source>
        <dbReference type="Proteomes" id="UP000318995"/>
    </source>
</evidence>
<gene>
    <name evidence="1" type="ORF">Pla111_29630</name>
</gene>
<proteinExistence type="predicted"/>
<sequence>MTRSHSPRRHASLWFSFALAAVALVPSTGCLHLLLATGIYVMQGGNLVPPECDALEEKRVVVLCRPPASHEFRQAGAARQLADRVSGLLQDNVPGIDVVSQRKVDEWIDENDPGEFEELGRAVNADLVLLIELSHFELFNGQTMYQGNTDVTLTVVDVKDKGRRVWDKPMGEVLFPIHSGIAVQDKSAQQFQRDFVAVVANEISRNFHKHDPHANFAIDALANK</sequence>
<comment type="caution">
    <text evidence="1">The sequence shown here is derived from an EMBL/GenBank/DDBJ whole genome shotgun (WGS) entry which is preliminary data.</text>
</comment>
<protein>
    <submittedName>
        <fullName evidence="1">Uncharacterized protein</fullName>
    </submittedName>
</protein>
<evidence type="ECO:0000313" key="1">
    <source>
        <dbReference type="EMBL" id="TWT41586.1"/>
    </source>
</evidence>
<dbReference type="Proteomes" id="UP000318995">
    <property type="component" value="Unassembled WGS sequence"/>
</dbReference>
<name>A0A5C5VSG3_9BACT</name>
<dbReference type="EMBL" id="SJPH01000008">
    <property type="protein sequence ID" value="TWT41586.1"/>
    <property type="molecule type" value="Genomic_DNA"/>
</dbReference>
<organism evidence="1 2">
    <name type="scientific">Botrimarina hoheduenensis</name>
    <dbReference type="NCBI Taxonomy" id="2528000"/>
    <lineage>
        <taxon>Bacteria</taxon>
        <taxon>Pseudomonadati</taxon>
        <taxon>Planctomycetota</taxon>
        <taxon>Planctomycetia</taxon>
        <taxon>Pirellulales</taxon>
        <taxon>Lacipirellulaceae</taxon>
        <taxon>Botrimarina</taxon>
    </lineage>
</organism>
<dbReference type="OrthoDB" id="259392at2"/>
<accession>A0A5C5VSG3</accession>